<evidence type="ECO:0000256" key="1">
    <source>
        <dbReference type="ARBA" id="ARBA00004141"/>
    </source>
</evidence>
<keyword evidence="8" id="KW-1185">Reference proteome</keyword>
<dbReference type="STRING" id="1408281.Epro_0098"/>
<proteinExistence type="predicted"/>
<evidence type="ECO:0000256" key="3">
    <source>
        <dbReference type="ARBA" id="ARBA00022989"/>
    </source>
</evidence>
<dbReference type="Proteomes" id="UP000035337">
    <property type="component" value="Chromosome"/>
</dbReference>
<evidence type="ECO:0000313" key="8">
    <source>
        <dbReference type="Proteomes" id="UP000035337"/>
    </source>
</evidence>
<keyword evidence="3 5" id="KW-1133">Transmembrane helix</keyword>
<name>A0A0G3WHZ4_9BACT</name>
<dbReference type="PANTHER" id="PTHR33507">
    <property type="entry name" value="INNER MEMBRANE PROTEIN YBBJ"/>
    <property type="match status" value="1"/>
</dbReference>
<gene>
    <name evidence="7" type="ORF">Epro_0098</name>
</gene>
<dbReference type="EMBL" id="CP009498">
    <property type="protein sequence ID" value="AKL97477.1"/>
    <property type="molecule type" value="Genomic_DNA"/>
</dbReference>
<protein>
    <submittedName>
        <fullName evidence="7">Inner membrane protein</fullName>
    </submittedName>
</protein>
<evidence type="ECO:0000256" key="5">
    <source>
        <dbReference type="SAM" id="Phobius"/>
    </source>
</evidence>
<dbReference type="GO" id="GO:0005886">
    <property type="term" value="C:plasma membrane"/>
    <property type="evidence" value="ECO:0007669"/>
    <property type="project" value="TreeGrafter"/>
</dbReference>
<dbReference type="AlphaFoldDB" id="A0A0G3WHZ4"/>
<keyword evidence="2 5" id="KW-0812">Transmembrane</keyword>
<dbReference type="InterPro" id="IPR012340">
    <property type="entry name" value="NA-bd_OB-fold"/>
</dbReference>
<dbReference type="Gene3D" id="2.40.50.140">
    <property type="entry name" value="Nucleic acid-binding proteins"/>
    <property type="match status" value="1"/>
</dbReference>
<accession>A0A0G3WHZ4</accession>
<feature type="transmembrane region" description="Helical" evidence="5">
    <location>
        <begin position="44"/>
        <end position="64"/>
    </location>
</feature>
<dbReference type="OrthoDB" id="37442at2"/>
<dbReference type="KEGG" id="epo:Epro_0098"/>
<reference evidence="7 8" key="1">
    <citation type="submission" date="2014-09" db="EMBL/GenBank/DDBJ databases">
        <title>Complete genome sequence of Endomicrobium proavitum.</title>
        <authorList>
            <person name="Zheng H."/>
        </authorList>
    </citation>
    <scope>NUCLEOTIDE SEQUENCE [LARGE SCALE GENOMIC DNA]</scope>
    <source>
        <strain evidence="7 8">Rsa215</strain>
    </source>
</reference>
<comment type="subcellular location">
    <subcellularLocation>
        <location evidence="1">Membrane</location>
        <topology evidence="1">Multi-pass membrane protein</topology>
    </subcellularLocation>
</comment>
<dbReference type="InterPro" id="IPR002810">
    <property type="entry name" value="NfeD-like_C"/>
</dbReference>
<evidence type="ECO:0000256" key="2">
    <source>
        <dbReference type="ARBA" id="ARBA00022692"/>
    </source>
</evidence>
<dbReference type="InterPro" id="IPR052165">
    <property type="entry name" value="Membrane_assoc_protease"/>
</dbReference>
<feature type="domain" description="NfeD-like C-terminal" evidence="6">
    <location>
        <begin position="82"/>
        <end position="139"/>
    </location>
</feature>
<dbReference type="PANTHER" id="PTHR33507:SF3">
    <property type="entry name" value="INNER MEMBRANE PROTEIN YBBJ"/>
    <property type="match status" value="1"/>
</dbReference>
<dbReference type="RefSeq" id="WP_052569595.1">
    <property type="nucleotide sequence ID" value="NZ_CP009498.1"/>
</dbReference>
<sequence>MNWIFWIVLAVVLATLEIITPSVFFFMCLAIGALFAAVATFFDVSNWFEFGIFITVSIVSIYTIRPLFKKLMSKSETVNSNVDALIGAQAVVTEKISLQKAGFVKVNGEIWLAESDGEIESGETVKIKSVSGTKVFVKK</sequence>
<dbReference type="Pfam" id="PF01957">
    <property type="entry name" value="NfeD"/>
    <property type="match status" value="1"/>
</dbReference>
<feature type="transmembrane region" description="Helical" evidence="5">
    <location>
        <begin position="7"/>
        <end position="38"/>
    </location>
</feature>
<dbReference type="SUPFAM" id="SSF141322">
    <property type="entry name" value="NfeD domain-like"/>
    <property type="match status" value="1"/>
</dbReference>
<keyword evidence="4 5" id="KW-0472">Membrane</keyword>
<evidence type="ECO:0000259" key="6">
    <source>
        <dbReference type="Pfam" id="PF01957"/>
    </source>
</evidence>
<evidence type="ECO:0000256" key="4">
    <source>
        <dbReference type="ARBA" id="ARBA00023136"/>
    </source>
</evidence>
<organism evidence="7 8">
    <name type="scientific">Endomicrobium proavitum</name>
    <dbReference type="NCBI Taxonomy" id="1408281"/>
    <lineage>
        <taxon>Bacteria</taxon>
        <taxon>Pseudomonadati</taxon>
        <taxon>Elusimicrobiota</taxon>
        <taxon>Endomicrobiia</taxon>
        <taxon>Endomicrobiales</taxon>
        <taxon>Endomicrobiaceae</taxon>
        <taxon>Endomicrobium</taxon>
    </lineage>
</organism>
<evidence type="ECO:0000313" key="7">
    <source>
        <dbReference type="EMBL" id="AKL97477.1"/>
    </source>
</evidence>